<sequence>MRRFSKRAPPISSNVLTTTPLALLHPHSPPATAAIIEDDVVSELLVASILIFA</sequence>
<protein>
    <submittedName>
        <fullName evidence="1">Uncharacterized protein</fullName>
    </submittedName>
</protein>
<organism evidence="1 2">
    <name type="scientific">Ficus carica</name>
    <name type="common">Common fig</name>
    <dbReference type="NCBI Taxonomy" id="3494"/>
    <lineage>
        <taxon>Eukaryota</taxon>
        <taxon>Viridiplantae</taxon>
        <taxon>Streptophyta</taxon>
        <taxon>Embryophyta</taxon>
        <taxon>Tracheophyta</taxon>
        <taxon>Spermatophyta</taxon>
        <taxon>Magnoliopsida</taxon>
        <taxon>eudicotyledons</taxon>
        <taxon>Gunneridae</taxon>
        <taxon>Pentapetalae</taxon>
        <taxon>rosids</taxon>
        <taxon>fabids</taxon>
        <taxon>Rosales</taxon>
        <taxon>Moraceae</taxon>
        <taxon>Ficeae</taxon>
        <taxon>Ficus</taxon>
    </lineage>
</organism>
<comment type="caution">
    <text evidence="1">The sequence shown here is derived from an EMBL/GenBank/DDBJ whole genome shotgun (WGS) entry which is preliminary data.</text>
</comment>
<dbReference type="Gramene" id="FCD_00016122-RA">
    <property type="protein sequence ID" value="FCD_00016122-RA:cds"/>
    <property type="gene ID" value="FCD_00016122"/>
</dbReference>
<dbReference type="AlphaFoldDB" id="A0AA88JFQ1"/>
<evidence type="ECO:0000313" key="1">
    <source>
        <dbReference type="EMBL" id="GMN72739.1"/>
    </source>
</evidence>
<reference evidence="1" key="1">
    <citation type="submission" date="2023-07" db="EMBL/GenBank/DDBJ databases">
        <title>draft genome sequence of fig (Ficus carica).</title>
        <authorList>
            <person name="Takahashi T."/>
            <person name="Nishimura K."/>
        </authorList>
    </citation>
    <scope>NUCLEOTIDE SEQUENCE</scope>
</reference>
<keyword evidence="2" id="KW-1185">Reference proteome</keyword>
<dbReference type="Proteomes" id="UP001187192">
    <property type="component" value="Unassembled WGS sequence"/>
</dbReference>
<name>A0AA88JFQ1_FICCA</name>
<gene>
    <name evidence="1" type="ORF">TIFTF001_054787</name>
</gene>
<accession>A0AA88JFQ1</accession>
<dbReference type="EMBL" id="BTGU01015602">
    <property type="protein sequence ID" value="GMN72739.1"/>
    <property type="molecule type" value="Genomic_DNA"/>
</dbReference>
<evidence type="ECO:0000313" key="2">
    <source>
        <dbReference type="Proteomes" id="UP001187192"/>
    </source>
</evidence>
<proteinExistence type="predicted"/>